<reference evidence="7 8" key="1">
    <citation type="submission" date="2018-03" db="EMBL/GenBank/DDBJ databases">
        <title>Genomic Encyclopedia of Archaeal and Bacterial Type Strains, Phase II (KMG-II): from individual species to whole genera.</title>
        <authorList>
            <person name="Goeker M."/>
        </authorList>
    </citation>
    <scope>NUCLEOTIDE SEQUENCE [LARGE SCALE GENOMIC DNA]</scope>
    <source>
        <strain evidence="7 8">DSM 17586</strain>
    </source>
</reference>
<keyword evidence="2" id="KW-1003">Cell membrane</keyword>
<dbReference type="Proteomes" id="UP000242133">
    <property type="component" value="Unassembled WGS sequence"/>
</dbReference>
<evidence type="ECO:0000256" key="6">
    <source>
        <dbReference type="SAM" id="Phobius"/>
    </source>
</evidence>
<evidence type="ECO:0000313" key="7">
    <source>
        <dbReference type="EMBL" id="PSL16079.1"/>
    </source>
</evidence>
<evidence type="ECO:0008006" key="9">
    <source>
        <dbReference type="Google" id="ProtNLM"/>
    </source>
</evidence>
<feature type="transmembrane region" description="Helical" evidence="6">
    <location>
        <begin position="374"/>
        <end position="392"/>
    </location>
</feature>
<feature type="transmembrane region" description="Helical" evidence="6">
    <location>
        <begin position="81"/>
        <end position="106"/>
    </location>
</feature>
<gene>
    <name evidence="7" type="ORF">CLV44_1022</name>
</gene>
<protein>
    <recommendedName>
        <fullName evidence="9">O-antigen/teichoic acid export membrane protein</fullName>
    </recommendedName>
</protein>
<keyword evidence="5 6" id="KW-0472">Membrane</keyword>
<feature type="transmembrane region" description="Helical" evidence="6">
    <location>
        <begin position="200"/>
        <end position="218"/>
    </location>
</feature>
<feature type="transmembrane region" description="Helical" evidence="6">
    <location>
        <begin position="112"/>
        <end position="132"/>
    </location>
</feature>
<dbReference type="InterPro" id="IPR050833">
    <property type="entry name" value="Poly_Biosynth_Transport"/>
</dbReference>
<evidence type="ECO:0000256" key="2">
    <source>
        <dbReference type="ARBA" id="ARBA00022475"/>
    </source>
</evidence>
<feature type="transmembrane region" description="Helical" evidence="6">
    <location>
        <begin position="348"/>
        <end position="368"/>
    </location>
</feature>
<keyword evidence="3 6" id="KW-0812">Transmembrane</keyword>
<keyword evidence="8" id="KW-1185">Reference proteome</keyword>
<feature type="transmembrane region" description="Helical" evidence="6">
    <location>
        <begin position="36"/>
        <end position="56"/>
    </location>
</feature>
<feature type="transmembrane region" description="Helical" evidence="6">
    <location>
        <begin position="316"/>
        <end position="336"/>
    </location>
</feature>
<feature type="transmembrane region" description="Helical" evidence="6">
    <location>
        <begin position="238"/>
        <end position="259"/>
    </location>
</feature>
<comment type="subcellular location">
    <subcellularLocation>
        <location evidence="1">Cell membrane</location>
        <topology evidence="1">Multi-pass membrane protein</topology>
    </subcellularLocation>
</comment>
<accession>A0A2P8F2Z3</accession>
<name>A0A2P8F2Z3_9GAMM</name>
<dbReference type="PANTHER" id="PTHR30250:SF11">
    <property type="entry name" value="O-ANTIGEN TRANSPORTER-RELATED"/>
    <property type="match status" value="1"/>
</dbReference>
<proteinExistence type="predicted"/>
<evidence type="ECO:0000256" key="1">
    <source>
        <dbReference type="ARBA" id="ARBA00004651"/>
    </source>
</evidence>
<dbReference type="AlphaFoldDB" id="A0A2P8F2Z3"/>
<comment type="caution">
    <text evidence="7">The sequence shown here is derived from an EMBL/GenBank/DDBJ whole genome shotgun (WGS) entry which is preliminary data.</text>
</comment>
<dbReference type="GO" id="GO:0005886">
    <property type="term" value="C:plasma membrane"/>
    <property type="evidence" value="ECO:0007669"/>
    <property type="project" value="UniProtKB-SubCell"/>
</dbReference>
<feature type="transmembrane region" description="Helical" evidence="6">
    <location>
        <begin position="172"/>
        <end position="193"/>
    </location>
</feature>
<evidence type="ECO:0000256" key="3">
    <source>
        <dbReference type="ARBA" id="ARBA00022692"/>
    </source>
</evidence>
<sequence length="402" mass="45950">MFRNISLIFFFRCLSASGTILLTLIVPLMFGLYEAAIFLKGFTALYLLSILSRVGIDLHLLRESSSEECNGKFYIFGKEGAFLLIPLLLSFSFFIVFFLLNTFVFMGMLNNYYWVLISLPAFSCLGIISNLLKSKGKDLWGAITEVGIVSLVTAVVLFIIPRWLVVDLEIGWYFATVSWFSFVFSFLIIFLSLEKDKAIFNIRLIFGSSWVYLLNQVSSYLSQWFPIFLFGGYENSDYIVYYSVANRIATVISFFGITIDSYSAPRFSKMWAAGKIDEVWSFKNKLDKISFFISMFGFVFVSTFGVLYGYVKSYEFIYFVFVLVLVLFYAASVGMGPNGFFLMMTDSNNYVTLVTTCICLSVIVFSLVGYVFNALYLLVFLVGGGVFFRSFIFRLKVKRKRV</sequence>
<evidence type="ECO:0000256" key="5">
    <source>
        <dbReference type="ARBA" id="ARBA00023136"/>
    </source>
</evidence>
<feature type="transmembrane region" description="Helical" evidence="6">
    <location>
        <begin position="289"/>
        <end position="310"/>
    </location>
</feature>
<keyword evidence="4 6" id="KW-1133">Transmembrane helix</keyword>
<organism evidence="7 8">
    <name type="scientific">Marinobacterium halophilum</name>
    <dbReference type="NCBI Taxonomy" id="267374"/>
    <lineage>
        <taxon>Bacteria</taxon>
        <taxon>Pseudomonadati</taxon>
        <taxon>Pseudomonadota</taxon>
        <taxon>Gammaproteobacteria</taxon>
        <taxon>Oceanospirillales</taxon>
        <taxon>Oceanospirillaceae</taxon>
        <taxon>Marinobacterium</taxon>
    </lineage>
</organism>
<feature type="transmembrane region" description="Helical" evidence="6">
    <location>
        <begin position="7"/>
        <end position="30"/>
    </location>
</feature>
<dbReference type="EMBL" id="PYGI01000002">
    <property type="protein sequence ID" value="PSL16079.1"/>
    <property type="molecule type" value="Genomic_DNA"/>
</dbReference>
<evidence type="ECO:0000313" key="8">
    <source>
        <dbReference type="Proteomes" id="UP000242133"/>
    </source>
</evidence>
<feature type="transmembrane region" description="Helical" evidence="6">
    <location>
        <begin position="139"/>
        <end position="160"/>
    </location>
</feature>
<dbReference type="PANTHER" id="PTHR30250">
    <property type="entry name" value="PST FAMILY PREDICTED COLANIC ACID TRANSPORTER"/>
    <property type="match status" value="1"/>
</dbReference>
<evidence type="ECO:0000256" key="4">
    <source>
        <dbReference type="ARBA" id="ARBA00022989"/>
    </source>
</evidence>